<proteinExistence type="predicted"/>
<dbReference type="InParanoid" id="F4S929"/>
<dbReference type="Proteomes" id="UP000001072">
    <property type="component" value="Unassembled WGS sequence"/>
</dbReference>
<feature type="compositionally biased region" description="Basic residues" evidence="1">
    <location>
        <begin position="123"/>
        <end position="132"/>
    </location>
</feature>
<dbReference type="GeneID" id="18924912"/>
<evidence type="ECO:0000256" key="1">
    <source>
        <dbReference type="SAM" id="MobiDB-lite"/>
    </source>
</evidence>
<gene>
    <name evidence="2" type="ORF">MELLADRAFT_113194</name>
</gene>
<feature type="compositionally biased region" description="Basic and acidic residues" evidence="1">
    <location>
        <begin position="257"/>
        <end position="266"/>
    </location>
</feature>
<feature type="compositionally biased region" description="Basic residues" evidence="1">
    <location>
        <begin position="167"/>
        <end position="186"/>
    </location>
</feature>
<accession>F4S929</accession>
<feature type="region of interest" description="Disordered" evidence="1">
    <location>
        <begin position="233"/>
        <end position="357"/>
    </location>
</feature>
<dbReference type="VEuPathDB" id="FungiDB:MELLADRAFT_113194"/>
<reference evidence="3" key="1">
    <citation type="journal article" date="2011" name="Proc. Natl. Acad. Sci. U.S.A.">
        <title>Obligate biotrophy features unraveled by the genomic analysis of rust fungi.</title>
        <authorList>
            <person name="Duplessis S."/>
            <person name="Cuomo C.A."/>
            <person name="Lin Y.-C."/>
            <person name="Aerts A."/>
            <person name="Tisserant E."/>
            <person name="Veneault-Fourrey C."/>
            <person name="Joly D.L."/>
            <person name="Hacquard S."/>
            <person name="Amselem J."/>
            <person name="Cantarel B.L."/>
            <person name="Chiu R."/>
            <person name="Coutinho P.M."/>
            <person name="Feau N."/>
            <person name="Field M."/>
            <person name="Frey P."/>
            <person name="Gelhaye E."/>
            <person name="Goldberg J."/>
            <person name="Grabherr M.G."/>
            <person name="Kodira C.D."/>
            <person name="Kohler A."/>
            <person name="Kuees U."/>
            <person name="Lindquist E.A."/>
            <person name="Lucas S.M."/>
            <person name="Mago R."/>
            <person name="Mauceli E."/>
            <person name="Morin E."/>
            <person name="Murat C."/>
            <person name="Pangilinan J.L."/>
            <person name="Park R."/>
            <person name="Pearson M."/>
            <person name="Quesneville H."/>
            <person name="Rouhier N."/>
            <person name="Sakthikumar S."/>
            <person name="Salamov A.A."/>
            <person name="Schmutz J."/>
            <person name="Selles B."/>
            <person name="Shapiro H."/>
            <person name="Tanguay P."/>
            <person name="Tuskan G.A."/>
            <person name="Henrissat B."/>
            <person name="Van de Peer Y."/>
            <person name="Rouze P."/>
            <person name="Ellis J.G."/>
            <person name="Dodds P.N."/>
            <person name="Schein J.E."/>
            <person name="Zhong S."/>
            <person name="Hamelin R.C."/>
            <person name="Grigoriev I.V."/>
            <person name="Szabo L.J."/>
            <person name="Martin F."/>
        </authorList>
    </citation>
    <scope>NUCLEOTIDE SEQUENCE [LARGE SCALE GENOMIC DNA]</scope>
    <source>
        <strain evidence="3">98AG31 / pathotype 3-4-7</strain>
    </source>
</reference>
<dbReference type="KEGG" id="mlr:MELLADRAFT_113194"/>
<evidence type="ECO:0000313" key="3">
    <source>
        <dbReference type="Proteomes" id="UP000001072"/>
    </source>
</evidence>
<protein>
    <submittedName>
        <fullName evidence="2">Uncharacterized protein</fullName>
    </submittedName>
</protein>
<name>F4S929_MELLP</name>
<keyword evidence="3" id="KW-1185">Reference proteome</keyword>
<dbReference type="HOGENOM" id="CLU_047283_0_0_1"/>
<dbReference type="EMBL" id="GL883168">
    <property type="protein sequence ID" value="EGF98859.1"/>
    <property type="molecule type" value="Genomic_DNA"/>
</dbReference>
<dbReference type="AlphaFoldDB" id="F4S929"/>
<feature type="compositionally biased region" description="Acidic residues" evidence="1">
    <location>
        <begin position="62"/>
        <end position="72"/>
    </location>
</feature>
<feature type="compositionally biased region" description="Basic and acidic residues" evidence="1">
    <location>
        <begin position="73"/>
        <end position="87"/>
    </location>
</feature>
<evidence type="ECO:0000313" key="2">
    <source>
        <dbReference type="EMBL" id="EGF98859.1"/>
    </source>
</evidence>
<feature type="compositionally biased region" description="Polar residues" evidence="1">
    <location>
        <begin position="1"/>
        <end position="11"/>
    </location>
</feature>
<sequence length="375" mass="41840">MSSHQVNNRSAQHARGEDPITNPSEIPPPSASSVGGQPQVDLRTKDEIEGTDDPSGEGSGEKEEELDGETIDENQRDKIARQMEDYHTGITDFSSDKDSNEDTESNDSLSTDSKSDSSYSSNKKNRKSKLKSIKSLDKAVKKAIKMREKFNLEKKDSSQAMKEKKDHGKGKAGKKKKSSLSKKTKVSKQNGLKLQAGVPCKSLLPTLQTYWNEAMLKLNEKVPLTVLNPTFVQHDQDESHKNQSSSSSSKKTRKKYEKLAKERAGKTGELSFGNTNPKRRSVTSQSSSRQNSSHHPSQQRAPRVVRVPRLPEIIEMLPPAQQIRPNDKRDQRGRNGIRRGRGGGSSHRGRANQPNLQLYNLKNVQFFNNQSDVVP</sequence>
<feature type="compositionally biased region" description="Low complexity" evidence="1">
    <location>
        <begin position="282"/>
        <end position="311"/>
    </location>
</feature>
<feature type="compositionally biased region" description="Basic and acidic residues" evidence="1">
    <location>
        <begin position="134"/>
        <end position="166"/>
    </location>
</feature>
<organism evidence="3">
    <name type="scientific">Melampsora larici-populina (strain 98AG31 / pathotype 3-4-7)</name>
    <name type="common">Poplar leaf rust fungus</name>
    <dbReference type="NCBI Taxonomy" id="747676"/>
    <lineage>
        <taxon>Eukaryota</taxon>
        <taxon>Fungi</taxon>
        <taxon>Dikarya</taxon>
        <taxon>Basidiomycota</taxon>
        <taxon>Pucciniomycotina</taxon>
        <taxon>Pucciniomycetes</taxon>
        <taxon>Pucciniales</taxon>
        <taxon>Melampsoraceae</taxon>
        <taxon>Melampsora</taxon>
    </lineage>
</organism>
<feature type="compositionally biased region" description="Low complexity" evidence="1">
    <location>
        <begin position="106"/>
        <end position="122"/>
    </location>
</feature>
<dbReference type="RefSeq" id="XP_007417892.1">
    <property type="nucleotide sequence ID" value="XM_007417830.1"/>
</dbReference>
<feature type="region of interest" description="Disordered" evidence="1">
    <location>
        <begin position="1"/>
        <end position="199"/>
    </location>
</feature>